<dbReference type="Proteomes" id="UP000012174">
    <property type="component" value="Unassembled WGS sequence"/>
</dbReference>
<dbReference type="HOGENOM" id="CLU_1255999_0_0_1"/>
<feature type="region of interest" description="Disordered" evidence="1">
    <location>
        <begin position="200"/>
        <end position="220"/>
    </location>
</feature>
<dbReference type="PANTHER" id="PTHR40628">
    <property type="entry name" value="CHROMO DOMAIN-CONTAINING PROTEIN"/>
    <property type="match status" value="1"/>
</dbReference>
<dbReference type="AlphaFoldDB" id="M7TW78"/>
<dbReference type="KEGG" id="ela:UCREL1_2056"/>
<evidence type="ECO:0000256" key="1">
    <source>
        <dbReference type="SAM" id="MobiDB-lite"/>
    </source>
</evidence>
<protein>
    <submittedName>
        <fullName evidence="3">Putative signal sequence receptor alpha subunit protein</fullName>
    </submittedName>
</protein>
<reference evidence="4" key="1">
    <citation type="journal article" date="2013" name="Genome Announc.">
        <title>Draft genome sequence of the grapevine dieback fungus Eutypa lata UCR-EL1.</title>
        <authorList>
            <person name="Blanco-Ulate B."/>
            <person name="Rolshausen P.E."/>
            <person name="Cantu D."/>
        </authorList>
    </citation>
    <scope>NUCLEOTIDE SEQUENCE [LARGE SCALE GENOMIC DNA]</scope>
    <source>
        <strain evidence="4">UCR-EL1</strain>
    </source>
</reference>
<accession>M7TW78</accession>
<evidence type="ECO:0000313" key="3">
    <source>
        <dbReference type="EMBL" id="EMR70915.1"/>
    </source>
</evidence>
<feature type="domain" description="Retrovirus-related Pol polyprotein from transposon TNT 1-94-like beta-barrel" evidence="2">
    <location>
        <begin position="54"/>
        <end position="125"/>
    </location>
</feature>
<dbReference type="OrthoDB" id="4232400at2759"/>
<dbReference type="PANTHER" id="PTHR40628:SF1">
    <property type="entry name" value="CHROMO DOMAIN-CONTAINING PROTEIN"/>
    <property type="match status" value="1"/>
</dbReference>
<sequence>MQSSSSNVLQDQPRVEETEPLFPDWQLTIDSNAQWVAHYAINACTTAKLVVSTCKDNAWFKEYLSFESFADATFVPKQFKVFGVGTVELPVQRGPDSDGILRLKDVLHIPNGDCNLVALPVANADGITLASSPDSEGHSKRRLVGPGNQTLAIIDRDRSAGFIKLSDPPVGPVVGPRDIKPHEYYDFDIKWSESERRRFEEYRESSVRRQQQQQQQQVST</sequence>
<proteinExistence type="predicted"/>
<feature type="compositionally biased region" description="Low complexity" evidence="1">
    <location>
        <begin position="208"/>
        <end position="220"/>
    </location>
</feature>
<evidence type="ECO:0000313" key="4">
    <source>
        <dbReference type="Proteomes" id="UP000012174"/>
    </source>
</evidence>
<organism evidence="3 4">
    <name type="scientific">Eutypa lata (strain UCR-EL1)</name>
    <name type="common">Grapevine dieback disease fungus</name>
    <name type="synonym">Eutypa armeniacae</name>
    <dbReference type="NCBI Taxonomy" id="1287681"/>
    <lineage>
        <taxon>Eukaryota</taxon>
        <taxon>Fungi</taxon>
        <taxon>Dikarya</taxon>
        <taxon>Ascomycota</taxon>
        <taxon>Pezizomycotina</taxon>
        <taxon>Sordariomycetes</taxon>
        <taxon>Xylariomycetidae</taxon>
        <taxon>Xylariales</taxon>
        <taxon>Diatrypaceae</taxon>
        <taxon>Eutypa</taxon>
    </lineage>
</organism>
<name>M7TW78_EUTLA</name>
<dbReference type="EMBL" id="KB705746">
    <property type="protein sequence ID" value="EMR70915.1"/>
    <property type="molecule type" value="Genomic_DNA"/>
</dbReference>
<keyword evidence="3" id="KW-0675">Receptor</keyword>
<evidence type="ECO:0000259" key="2">
    <source>
        <dbReference type="Pfam" id="PF22936"/>
    </source>
</evidence>
<keyword evidence="4" id="KW-1185">Reference proteome</keyword>
<dbReference type="Pfam" id="PF22936">
    <property type="entry name" value="Pol_BBD"/>
    <property type="match status" value="1"/>
</dbReference>
<dbReference type="InterPro" id="IPR054722">
    <property type="entry name" value="PolX-like_BBD"/>
</dbReference>
<gene>
    <name evidence="3" type="ORF">UCREL1_2056</name>
</gene>